<protein>
    <submittedName>
        <fullName evidence="3">M23 family metallopeptidase</fullName>
    </submittedName>
</protein>
<dbReference type="RefSeq" id="WP_197554439.1">
    <property type="nucleotide sequence ID" value="NZ_CP063212.1"/>
</dbReference>
<dbReference type="SUPFAM" id="SSF51261">
    <property type="entry name" value="Duplicated hybrid motif"/>
    <property type="match status" value="1"/>
</dbReference>
<dbReference type="Pfam" id="PF01551">
    <property type="entry name" value="Peptidase_M23"/>
    <property type="match status" value="1"/>
</dbReference>
<feature type="region of interest" description="Disordered" evidence="1">
    <location>
        <begin position="1"/>
        <end position="26"/>
    </location>
</feature>
<name>A0A7M1R1I8_9ACTO</name>
<dbReference type="AlphaFoldDB" id="A0A7M1R1I8"/>
<gene>
    <name evidence="3" type="ORF">INS90_02565</name>
</gene>
<dbReference type="PANTHER" id="PTHR21666:SF270">
    <property type="entry name" value="MUREIN HYDROLASE ACTIVATOR ENVC"/>
    <property type="match status" value="1"/>
</dbReference>
<feature type="domain" description="M23ase beta-sheet core" evidence="2">
    <location>
        <begin position="211"/>
        <end position="307"/>
    </location>
</feature>
<dbReference type="InterPro" id="IPR050570">
    <property type="entry name" value="Cell_wall_metabolism_enzyme"/>
</dbReference>
<dbReference type="Gene3D" id="2.70.70.10">
    <property type="entry name" value="Glucose Permease (Domain IIA)"/>
    <property type="match status" value="1"/>
</dbReference>
<dbReference type="InterPro" id="IPR011055">
    <property type="entry name" value="Dup_hybrid_motif"/>
</dbReference>
<proteinExistence type="predicted"/>
<evidence type="ECO:0000313" key="4">
    <source>
        <dbReference type="Proteomes" id="UP000594961"/>
    </source>
</evidence>
<dbReference type="Proteomes" id="UP000594961">
    <property type="component" value="Chromosome"/>
</dbReference>
<dbReference type="CDD" id="cd12797">
    <property type="entry name" value="M23_peptidase"/>
    <property type="match status" value="1"/>
</dbReference>
<dbReference type="PANTHER" id="PTHR21666">
    <property type="entry name" value="PEPTIDASE-RELATED"/>
    <property type="match status" value="1"/>
</dbReference>
<dbReference type="GO" id="GO:0004222">
    <property type="term" value="F:metalloendopeptidase activity"/>
    <property type="evidence" value="ECO:0007669"/>
    <property type="project" value="TreeGrafter"/>
</dbReference>
<organism evidence="3 4">
    <name type="scientific">Trueperella pecoris</name>
    <dbReference type="NCBI Taxonomy" id="2733571"/>
    <lineage>
        <taxon>Bacteria</taxon>
        <taxon>Bacillati</taxon>
        <taxon>Actinomycetota</taxon>
        <taxon>Actinomycetes</taxon>
        <taxon>Actinomycetales</taxon>
        <taxon>Actinomycetaceae</taxon>
        <taxon>Trueperella</taxon>
    </lineage>
</organism>
<sequence>MSHQGDAGLSEPTATRPSRRQLRLDREAKLRAEATQGLPCETVEFVAVGSAPAHVPDPVPWQSASRRQSVSSSWIDRVRARMTVPTAGAAALGLVVASTTASGVIFAGPNSASAVQGVSLLAATSIATLEPAVPDSLKKMSGAADSARYRSFERVFSGKAAQCGVRSSANSLVSAFVADENLVVHPMAKGTFRVTSPFGWRSDPFTGLSSFHLGVDYAGPIGTPIYAMADGEVIYAGEGIEGRSSNVVVVSHEINGEKYSTWYVHMYADGVYVKKGDKVRAGQLIAGVGSEGHSTGPHLHFEVHKGHELYGVKQEDILDPEVALVDLGAIDVSELC</sequence>
<evidence type="ECO:0000256" key="1">
    <source>
        <dbReference type="SAM" id="MobiDB-lite"/>
    </source>
</evidence>
<dbReference type="InterPro" id="IPR016047">
    <property type="entry name" value="M23ase_b-sheet_dom"/>
</dbReference>
<reference evidence="3 4" key="1">
    <citation type="submission" date="2020-10" db="EMBL/GenBank/DDBJ databases">
        <title>Trueperella pecoris sp. nov. isolated from bovine and porcine specimens.</title>
        <authorList>
            <person name="Schoenecker L."/>
            <person name="Schnydrig P."/>
            <person name="Brodard I."/>
            <person name="Thomann A."/>
            <person name="Hemphill A."/>
            <person name="Rodriguez-Campos S."/>
            <person name="Perreten V."/>
            <person name="Jores J."/>
            <person name="Kittl S."/>
        </authorList>
    </citation>
    <scope>NUCLEOTIDE SEQUENCE [LARGE SCALE GENOMIC DNA]</scope>
    <source>
        <strain evidence="3 4">19OD0592</strain>
    </source>
</reference>
<evidence type="ECO:0000259" key="2">
    <source>
        <dbReference type="Pfam" id="PF01551"/>
    </source>
</evidence>
<evidence type="ECO:0000313" key="3">
    <source>
        <dbReference type="EMBL" id="QOR48192.1"/>
    </source>
</evidence>
<dbReference type="EMBL" id="CP063212">
    <property type="protein sequence ID" value="QOR48192.1"/>
    <property type="molecule type" value="Genomic_DNA"/>
</dbReference>
<accession>A0A7M1R1I8</accession>